<dbReference type="GeneID" id="62152573"/>
<feature type="region of interest" description="Disordered" evidence="1">
    <location>
        <begin position="1"/>
        <end position="24"/>
    </location>
</feature>
<accession>A0A9P5I7M1</accession>
<dbReference type="Proteomes" id="UP000710849">
    <property type="component" value="Unassembled WGS sequence"/>
</dbReference>
<comment type="caution">
    <text evidence="2">The sequence shown here is derived from an EMBL/GenBank/DDBJ whole genome shotgun (WGS) entry which is preliminary data.</text>
</comment>
<gene>
    <name evidence="2" type="ORF">EAE97_008985</name>
</gene>
<dbReference type="RefSeq" id="XP_038729513.1">
    <property type="nucleotide sequence ID" value="XM_038879500.1"/>
</dbReference>
<protein>
    <submittedName>
        <fullName evidence="2">Uncharacterized protein</fullName>
    </submittedName>
</protein>
<keyword evidence="3" id="KW-1185">Reference proteome</keyword>
<feature type="compositionally biased region" description="Basic and acidic residues" evidence="1">
    <location>
        <begin position="114"/>
        <end position="131"/>
    </location>
</feature>
<evidence type="ECO:0000313" key="2">
    <source>
        <dbReference type="EMBL" id="KAF7931964.1"/>
    </source>
</evidence>
<organism evidence="2 3">
    <name type="scientific">Botrytis byssoidea</name>
    <dbReference type="NCBI Taxonomy" id="139641"/>
    <lineage>
        <taxon>Eukaryota</taxon>
        <taxon>Fungi</taxon>
        <taxon>Dikarya</taxon>
        <taxon>Ascomycota</taxon>
        <taxon>Pezizomycotina</taxon>
        <taxon>Leotiomycetes</taxon>
        <taxon>Helotiales</taxon>
        <taxon>Sclerotiniaceae</taxon>
        <taxon>Botrytis</taxon>
    </lineage>
</organism>
<sequence length="131" mass="14764">MMPFDSSLPDFMMEPSSDSGFYEGYSLDDDFSRGNLTEVAGSIIEGRETTMNAPILTQHHLQTPGAQTNITQNQQVHASSEDPFSSSSLHNFFDPDQNQYLQLQQDPIFSDYQDQEHNTDEEKTAPHSEEA</sequence>
<feature type="region of interest" description="Disordered" evidence="1">
    <location>
        <begin position="71"/>
        <end position="131"/>
    </location>
</feature>
<dbReference type="AlphaFoldDB" id="A0A9P5I7M1"/>
<name>A0A9P5I7M1_9HELO</name>
<feature type="compositionally biased region" description="Polar residues" evidence="1">
    <location>
        <begin position="71"/>
        <end position="107"/>
    </location>
</feature>
<reference evidence="2 3" key="1">
    <citation type="journal article" date="2020" name="Genome Biol. Evol.">
        <title>Comparative genomics of Sclerotiniaceae.</title>
        <authorList>
            <person name="Valero Jimenez C.A."/>
            <person name="Steentjes M."/>
            <person name="Scholten O.E."/>
            <person name="Van Kan J.A.L."/>
        </authorList>
    </citation>
    <scope>NUCLEOTIDE SEQUENCE [LARGE SCALE GENOMIC DNA]</scope>
    <source>
        <strain evidence="2 3">MUCL 94</strain>
    </source>
</reference>
<evidence type="ECO:0000256" key="1">
    <source>
        <dbReference type="SAM" id="MobiDB-lite"/>
    </source>
</evidence>
<dbReference type="EMBL" id="RCSW01000020">
    <property type="protein sequence ID" value="KAF7931964.1"/>
    <property type="molecule type" value="Genomic_DNA"/>
</dbReference>
<proteinExistence type="predicted"/>
<evidence type="ECO:0000313" key="3">
    <source>
        <dbReference type="Proteomes" id="UP000710849"/>
    </source>
</evidence>